<organism evidence="6 7">
    <name type="scientific">Sedimenticola selenatireducens</name>
    <dbReference type="NCBI Taxonomy" id="191960"/>
    <lineage>
        <taxon>Bacteria</taxon>
        <taxon>Pseudomonadati</taxon>
        <taxon>Pseudomonadota</taxon>
        <taxon>Gammaproteobacteria</taxon>
        <taxon>Chromatiales</taxon>
        <taxon>Sedimenticolaceae</taxon>
        <taxon>Sedimenticola</taxon>
    </lineage>
</organism>
<comment type="function">
    <text evidence="4">PPIases accelerate the folding of proteins. It catalyzes the cis-trans isomerization of proline imidic peptide bonds in oligopeptides.</text>
</comment>
<feature type="chain" id="PRO_5022270858" description="Peptidyl-prolyl cis-trans isomerase" evidence="4">
    <location>
        <begin position="25"/>
        <end position="190"/>
    </location>
</feature>
<evidence type="ECO:0000313" key="6">
    <source>
        <dbReference type="EMBL" id="TVO75315.1"/>
    </source>
</evidence>
<evidence type="ECO:0000256" key="2">
    <source>
        <dbReference type="ARBA" id="ARBA00023110"/>
    </source>
</evidence>
<feature type="domain" description="PPIase cyclophilin-type" evidence="5">
    <location>
        <begin position="36"/>
        <end position="187"/>
    </location>
</feature>
<dbReference type="Proteomes" id="UP000316649">
    <property type="component" value="Unassembled WGS sequence"/>
</dbReference>
<dbReference type="PANTHER" id="PTHR43246">
    <property type="entry name" value="PEPTIDYL-PROLYL CIS-TRANS ISOMERASE CYP38, CHLOROPLASTIC"/>
    <property type="match status" value="1"/>
</dbReference>
<dbReference type="SUPFAM" id="SSF50891">
    <property type="entry name" value="Cyclophilin-like"/>
    <property type="match status" value="1"/>
</dbReference>
<keyword evidence="3 4" id="KW-0413">Isomerase</keyword>
<evidence type="ECO:0000259" key="5">
    <source>
        <dbReference type="PROSITE" id="PS50072"/>
    </source>
</evidence>
<dbReference type="PROSITE" id="PS00170">
    <property type="entry name" value="CSA_PPIASE_1"/>
    <property type="match status" value="1"/>
</dbReference>
<dbReference type="EC" id="5.2.1.8" evidence="4"/>
<evidence type="ECO:0000256" key="3">
    <source>
        <dbReference type="ARBA" id="ARBA00023235"/>
    </source>
</evidence>
<dbReference type="Gene3D" id="2.40.100.10">
    <property type="entry name" value="Cyclophilin-like"/>
    <property type="match status" value="1"/>
</dbReference>
<reference evidence="6 7" key="1">
    <citation type="submission" date="2019-07" db="EMBL/GenBank/DDBJ databases">
        <title>The pathways for chlorine oxyanion respiration interact through the shared metabolite chlorate.</title>
        <authorList>
            <person name="Barnum T.P."/>
            <person name="Cheng Y."/>
            <person name="Hill K.A."/>
            <person name="Lucas L.N."/>
            <person name="Carlson H.K."/>
            <person name="Coates J.D."/>
        </authorList>
    </citation>
    <scope>NUCLEOTIDE SEQUENCE [LARGE SCALE GENOMIC DNA]</scope>
    <source>
        <strain evidence="6 7">BK-1</strain>
    </source>
</reference>
<proteinExistence type="inferred from homology"/>
<dbReference type="PRINTS" id="PR00153">
    <property type="entry name" value="CSAPPISMRASE"/>
</dbReference>
<sequence length="190" mass="21015">MIKRFYSYLLPIALIFGLTAQANAEMTRVLMKTTQGEIELELDGDKAPVTVENFLRYVDEGFYSDTVFHRVINGFMIQGGGFTADLDQKRGHSSIKNEAKNGLSNVRGSIAMARTSDPHSATSQFFINHRDNDNLDHPSFDGWGYAVFGRVTKGIETVDKIADVATTNSMGMQNVPTEAVIIESVTRISN</sequence>
<keyword evidence="4" id="KW-0732">Signal</keyword>
<evidence type="ECO:0000256" key="4">
    <source>
        <dbReference type="RuleBase" id="RU363019"/>
    </source>
</evidence>
<comment type="similarity">
    <text evidence="1 4">Belongs to the cyclophilin-type PPIase family.</text>
</comment>
<accession>A0A558E0E1</accession>
<gene>
    <name evidence="6" type="ORF">FHP88_09940</name>
</gene>
<dbReference type="EMBL" id="VMNH01000009">
    <property type="protein sequence ID" value="TVO75315.1"/>
    <property type="molecule type" value="Genomic_DNA"/>
</dbReference>
<dbReference type="InterPro" id="IPR029000">
    <property type="entry name" value="Cyclophilin-like_dom_sf"/>
</dbReference>
<dbReference type="InterPro" id="IPR020892">
    <property type="entry name" value="Cyclophilin-type_PPIase_CS"/>
</dbReference>
<keyword evidence="2 4" id="KW-0697">Rotamase</keyword>
<keyword evidence="7" id="KW-1185">Reference proteome</keyword>
<evidence type="ECO:0000313" key="7">
    <source>
        <dbReference type="Proteomes" id="UP000316649"/>
    </source>
</evidence>
<name>A0A558E0E1_9GAMM</name>
<dbReference type="Pfam" id="PF00160">
    <property type="entry name" value="Pro_isomerase"/>
    <property type="match status" value="1"/>
</dbReference>
<dbReference type="GO" id="GO:0006457">
    <property type="term" value="P:protein folding"/>
    <property type="evidence" value="ECO:0007669"/>
    <property type="project" value="InterPro"/>
</dbReference>
<dbReference type="CDD" id="cd01920">
    <property type="entry name" value="cyclophilin_EcCYP_like"/>
    <property type="match status" value="1"/>
</dbReference>
<evidence type="ECO:0000256" key="1">
    <source>
        <dbReference type="ARBA" id="ARBA00007365"/>
    </source>
</evidence>
<dbReference type="InterPro" id="IPR044665">
    <property type="entry name" value="E_coli_cyclophilin_A-like"/>
</dbReference>
<dbReference type="PROSITE" id="PS50072">
    <property type="entry name" value="CSA_PPIASE_2"/>
    <property type="match status" value="1"/>
</dbReference>
<dbReference type="OrthoDB" id="9807797at2"/>
<feature type="signal peptide" evidence="4">
    <location>
        <begin position="1"/>
        <end position="24"/>
    </location>
</feature>
<dbReference type="GO" id="GO:0003755">
    <property type="term" value="F:peptidyl-prolyl cis-trans isomerase activity"/>
    <property type="evidence" value="ECO:0007669"/>
    <property type="project" value="UniProtKB-UniRule"/>
</dbReference>
<dbReference type="InterPro" id="IPR002130">
    <property type="entry name" value="Cyclophilin-type_PPIase_dom"/>
</dbReference>
<dbReference type="AlphaFoldDB" id="A0A558E0E1"/>
<comment type="caution">
    <text evidence="6">The sequence shown here is derived from an EMBL/GenBank/DDBJ whole genome shotgun (WGS) entry which is preliminary data.</text>
</comment>
<protein>
    <recommendedName>
        <fullName evidence="4">Peptidyl-prolyl cis-trans isomerase</fullName>
        <shortName evidence="4">PPIase</shortName>
        <ecNumber evidence="4">5.2.1.8</ecNumber>
    </recommendedName>
</protein>
<comment type="catalytic activity">
    <reaction evidence="4">
        <text>[protein]-peptidylproline (omega=180) = [protein]-peptidylproline (omega=0)</text>
        <dbReference type="Rhea" id="RHEA:16237"/>
        <dbReference type="Rhea" id="RHEA-COMP:10747"/>
        <dbReference type="Rhea" id="RHEA-COMP:10748"/>
        <dbReference type="ChEBI" id="CHEBI:83833"/>
        <dbReference type="ChEBI" id="CHEBI:83834"/>
        <dbReference type="EC" id="5.2.1.8"/>
    </reaction>
</comment>